<sequence>MRRRKSTRHLCVRSFLLFLSSVSHAFMPSLWCSGSPPRFHPAGRLFPSSPQIFSSVKCRYQQDSRPSRISRLIAIRKSSISSLEKLPACFSWGRLPSSCIRKMSVPATTCFLSSSFPEKPLCTLSSRRRFLPLQHDTTRKRRRESGRCRPCREIRRRNRGEAQGGRDDRSLLCLSFPHTQSPFIHGQEVLSLSLFENSYYVKKPFGGKYNRDHLSKGQLSFFSSSSSSSSILGGSRVYGKAWQGEASFPVSFLLGDISLSSRLFVSNRDISNLATKNTDLIRIHCSSRSSSCFSYRLQSSSCISSLSFSSSPTLAAFQPYLWVAQDCREKQSKVFSRLSSSSPSPLSSTPSSSLKCHSSLSSSLSSCSPSSPSTSFCSLPSLSTSSCPPPSSSNSSCSPPSSSTSSCPGPSPATSPCSPPSSLDCMDSHPASEECSLSSLLPPSPPLPSTQDDDSTSACLSCSSPCHSSCSPSKWKTLYSPLPAYKPKEGEEATNVGEEKGTLVTDRLRSKMEKQGYKVIGTHSAVKLCRCLYHRLSLVSPFRGWTKKQMQGIGGCYKHTFYGIESHRCMEATTSIVCSNRCIFCWRHHTHPASKTFRWQADPPEFILKHALEAHRSLVKPMKGAHGVTPEVFKEAWHPRHCALSLIGEALMYPHINEFLELLHEKKISSFLVMNGQHPDLLEKLDPVTQLYVSVDAPNKRNLKAVDRPLFKDYWERLLASLQILREKGERTVVRMTLIKTMNDDDLEGYASLIELGRPNFIEIKGVTFAGHTPHFSLKLSHTPHIGETLLFAEKLMKTLNEKCREKSRGALLGTENLSDDQNTPCHFTPHFSEEVDTARRRREDGGVVSQSLGRKELVPDYQLASIHEHTNSVLLADASLFYFNSPPSFSKNLEKSREVVESEQYNYKRCDTDSYCRPYSWDGPSSFSNGKESGTAKENRQQVSTDDEEDGKESFSGPMSSKTEMSSNVTSRWHTHIDFERFFELSKKDRKVENYRAVSPPWSLFNSELKGFDYTRFDVEKYLKQIAGRPHNLSSNHKSSGNQEAHGVHTPSILHDRHRLQSGTDETADSDEVNKDLDEASQKVEA</sequence>
<dbReference type="PANTHER" id="PTHR13930">
    <property type="entry name" value="S-ADENOSYL-L-METHIONINE-DEPENDENT TRNA 4-DEMETHYLWYOSINE SYNTHASE"/>
    <property type="match status" value="1"/>
</dbReference>
<keyword evidence="6" id="KW-0732">Signal</keyword>
<dbReference type="AlphaFoldDB" id="A0A2C6K129"/>
<dbReference type="GO" id="GO:0003824">
    <property type="term" value="F:catalytic activity"/>
    <property type="evidence" value="ECO:0007669"/>
    <property type="project" value="InterPro"/>
</dbReference>
<evidence type="ECO:0000256" key="4">
    <source>
        <dbReference type="ARBA" id="ARBA00023014"/>
    </source>
</evidence>
<evidence type="ECO:0000313" key="8">
    <source>
        <dbReference type="EMBL" id="PHJ19821.1"/>
    </source>
</evidence>
<name>A0A2C6K129_9APIC</name>
<dbReference type="VEuPathDB" id="ToxoDB:CSUI_006346"/>
<evidence type="ECO:0000256" key="3">
    <source>
        <dbReference type="ARBA" id="ARBA00023004"/>
    </source>
</evidence>
<organism evidence="8 9">
    <name type="scientific">Cystoisospora suis</name>
    <dbReference type="NCBI Taxonomy" id="483139"/>
    <lineage>
        <taxon>Eukaryota</taxon>
        <taxon>Sar</taxon>
        <taxon>Alveolata</taxon>
        <taxon>Apicomplexa</taxon>
        <taxon>Conoidasida</taxon>
        <taxon>Coccidia</taxon>
        <taxon>Eucoccidiorida</taxon>
        <taxon>Eimeriorina</taxon>
        <taxon>Sarcocystidae</taxon>
        <taxon>Cystoisospora</taxon>
    </lineage>
</organism>
<keyword evidence="4" id="KW-0411">Iron-sulfur</keyword>
<comment type="caution">
    <text evidence="8">The sequence shown here is derived from an EMBL/GenBank/DDBJ whole genome shotgun (WGS) entry which is preliminary data.</text>
</comment>
<dbReference type="Pfam" id="PF04055">
    <property type="entry name" value="Radical_SAM"/>
    <property type="match status" value="1"/>
</dbReference>
<dbReference type="GO" id="GO:0051539">
    <property type="term" value="F:4 iron, 4 sulfur cluster binding"/>
    <property type="evidence" value="ECO:0007669"/>
    <property type="project" value="InterPro"/>
</dbReference>
<keyword evidence="3" id="KW-0408">Iron</keyword>
<keyword evidence="2" id="KW-0479">Metal-binding</keyword>
<keyword evidence="9" id="KW-1185">Reference proteome</keyword>
<dbReference type="GeneID" id="94429720"/>
<feature type="compositionally biased region" description="Polar residues" evidence="5">
    <location>
        <begin position="958"/>
        <end position="971"/>
    </location>
</feature>
<feature type="chain" id="PRO_5011976606" evidence="6">
    <location>
        <begin position="26"/>
        <end position="1087"/>
    </location>
</feature>
<feature type="compositionally biased region" description="Polar residues" evidence="5">
    <location>
        <begin position="1033"/>
        <end position="1044"/>
    </location>
</feature>
<feature type="region of interest" description="Disordered" evidence="5">
    <location>
        <begin position="418"/>
        <end position="452"/>
    </location>
</feature>
<evidence type="ECO:0000256" key="1">
    <source>
        <dbReference type="ARBA" id="ARBA00022691"/>
    </source>
</evidence>
<evidence type="ECO:0000313" key="9">
    <source>
        <dbReference type="Proteomes" id="UP000221165"/>
    </source>
</evidence>
<protein>
    <submittedName>
        <fullName evidence="8">Radical sam domain-containing protein</fullName>
    </submittedName>
</protein>
<dbReference type="SFLD" id="SFLDF00284">
    <property type="entry name" value="tRNA_wybutosine-synthesizing"/>
    <property type="match status" value="1"/>
</dbReference>
<dbReference type="GO" id="GO:0031591">
    <property type="term" value="P:wybutosine biosynthetic process"/>
    <property type="evidence" value="ECO:0007669"/>
    <property type="project" value="TreeGrafter"/>
</dbReference>
<dbReference type="InterPro" id="IPR058240">
    <property type="entry name" value="rSAM_sf"/>
</dbReference>
<dbReference type="SUPFAM" id="SSF102114">
    <property type="entry name" value="Radical SAM enzymes"/>
    <property type="match status" value="1"/>
</dbReference>
<accession>A0A2C6K129</accession>
<dbReference type="OrthoDB" id="271553at2759"/>
<reference evidence="8 9" key="1">
    <citation type="journal article" date="2017" name="Int. J. Parasitol.">
        <title>The genome of the protozoan parasite Cystoisospora suis and a reverse vaccinology approach to identify vaccine candidates.</title>
        <authorList>
            <person name="Palmieri N."/>
            <person name="Shrestha A."/>
            <person name="Ruttkowski B."/>
            <person name="Beck T."/>
            <person name="Vogl C."/>
            <person name="Tomley F."/>
            <person name="Blake D.P."/>
            <person name="Joachim A."/>
        </authorList>
    </citation>
    <scope>NUCLEOTIDE SEQUENCE [LARGE SCALE GENOMIC DNA]</scope>
    <source>
        <strain evidence="8 9">Wien I</strain>
    </source>
</reference>
<dbReference type="RefSeq" id="XP_067921514.1">
    <property type="nucleotide sequence ID" value="XM_068066509.1"/>
</dbReference>
<dbReference type="Gene3D" id="3.20.20.70">
    <property type="entry name" value="Aldolase class I"/>
    <property type="match status" value="1"/>
</dbReference>
<dbReference type="PROSITE" id="PS51918">
    <property type="entry name" value="RADICAL_SAM"/>
    <property type="match status" value="1"/>
</dbReference>
<evidence type="ECO:0000256" key="6">
    <source>
        <dbReference type="SAM" id="SignalP"/>
    </source>
</evidence>
<feature type="region of interest" description="Disordered" evidence="5">
    <location>
        <begin position="1031"/>
        <end position="1087"/>
    </location>
</feature>
<feature type="region of interest" description="Disordered" evidence="5">
    <location>
        <begin position="927"/>
        <end position="971"/>
    </location>
</feature>
<dbReference type="InterPro" id="IPR013785">
    <property type="entry name" value="Aldolase_TIM"/>
</dbReference>
<proteinExistence type="predicted"/>
<gene>
    <name evidence="8" type="ORF">CSUI_006346</name>
</gene>
<evidence type="ECO:0000259" key="7">
    <source>
        <dbReference type="PROSITE" id="PS51918"/>
    </source>
</evidence>
<dbReference type="PANTHER" id="PTHR13930:SF0">
    <property type="entry name" value="S-ADENOSYL-L-METHIONINE-DEPENDENT TRNA 4-DEMETHYLWYOSINE SYNTHASE TYW1-RELATED"/>
    <property type="match status" value="1"/>
</dbReference>
<evidence type="ECO:0000256" key="2">
    <source>
        <dbReference type="ARBA" id="ARBA00022723"/>
    </source>
</evidence>
<evidence type="ECO:0000256" key="5">
    <source>
        <dbReference type="SAM" id="MobiDB-lite"/>
    </source>
</evidence>
<feature type="compositionally biased region" description="Basic and acidic residues" evidence="5">
    <location>
        <begin position="1073"/>
        <end position="1087"/>
    </location>
</feature>
<dbReference type="InterPro" id="IPR007197">
    <property type="entry name" value="rSAM"/>
</dbReference>
<dbReference type="EMBL" id="MIGC01003193">
    <property type="protein sequence ID" value="PHJ19821.1"/>
    <property type="molecule type" value="Genomic_DNA"/>
</dbReference>
<dbReference type="GO" id="GO:0046872">
    <property type="term" value="F:metal ion binding"/>
    <property type="evidence" value="ECO:0007669"/>
    <property type="project" value="UniProtKB-KW"/>
</dbReference>
<dbReference type="InterPro" id="IPR034556">
    <property type="entry name" value="tRNA_wybutosine-synthase"/>
</dbReference>
<dbReference type="SFLD" id="SFLDG01071">
    <property type="entry name" value="tRNA_wybutosine-synthesizing"/>
    <property type="match status" value="1"/>
</dbReference>
<dbReference type="SFLD" id="SFLDS00029">
    <property type="entry name" value="Radical_SAM"/>
    <property type="match status" value="1"/>
</dbReference>
<feature type="signal peptide" evidence="6">
    <location>
        <begin position="1"/>
        <end position="25"/>
    </location>
</feature>
<feature type="domain" description="Radical SAM core" evidence="7">
    <location>
        <begin position="562"/>
        <end position="811"/>
    </location>
</feature>
<dbReference type="CDD" id="cd01335">
    <property type="entry name" value="Radical_SAM"/>
    <property type="match status" value="1"/>
</dbReference>
<dbReference type="Proteomes" id="UP000221165">
    <property type="component" value="Unassembled WGS sequence"/>
</dbReference>
<keyword evidence="1" id="KW-0949">S-adenosyl-L-methionine</keyword>